<evidence type="ECO:0000313" key="5">
    <source>
        <dbReference type="EMBL" id="GCE09335.1"/>
    </source>
</evidence>
<dbReference type="Gene3D" id="1.10.10.60">
    <property type="entry name" value="Homeodomain-like"/>
    <property type="match status" value="2"/>
</dbReference>
<dbReference type="InterPro" id="IPR018060">
    <property type="entry name" value="HTH_AraC"/>
</dbReference>
<dbReference type="InterPro" id="IPR050204">
    <property type="entry name" value="AraC_XylS_family_regulators"/>
</dbReference>
<organism evidence="5 6">
    <name type="scientific">Dictyobacter aurantiacus</name>
    <dbReference type="NCBI Taxonomy" id="1936993"/>
    <lineage>
        <taxon>Bacteria</taxon>
        <taxon>Bacillati</taxon>
        <taxon>Chloroflexota</taxon>
        <taxon>Ktedonobacteria</taxon>
        <taxon>Ktedonobacterales</taxon>
        <taxon>Dictyobacteraceae</taxon>
        <taxon>Dictyobacter</taxon>
    </lineage>
</organism>
<proteinExistence type="predicted"/>
<evidence type="ECO:0000313" key="6">
    <source>
        <dbReference type="Proteomes" id="UP000287224"/>
    </source>
</evidence>
<keyword evidence="2" id="KW-0238">DNA-binding</keyword>
<dbReference type="GO" id="GO:0043565">
    <property type="term" value="F:sequence-specific DNA binding"/>
    <property type="evidence" value="ECO:0007669"/>
    <property type="project" value="InterPro"/>
</dbReference>
<dbReference type="GO" id="GO:0003700">
    <property type="term" value="F:DNA-binding transcription factor activity"/>
    <property type="evidence" value="ECO:0007669"/>
    <property type="project" value="InterPro"/>
</dbReference>
<evidence type="ECO:0000256" key="1">
    <source>
        <dbReference type="ARBA" id="ARBA00023015"/>
    </source>
</evidence>
<evidence type="ECO:0000259" key="4">
    <source>
        <dbReference type="PROSITE" id="PS01124"/>
    </source>
</evidence>
<gene>
    <name evidence="5" type="ORF">KDAU_66640</name>
</gene>
<comment type="caution">
    <text evidence="5">The sequence shown here is derived from an EMBL/GenBank/DDBJ whole genome shotgun (WGS) entry which is preliminary data.</text>
</comment>
<keyword evidence="6" id="KW-1185">Reference proteome</keyword>
<name>A0A401ZR41_9CHLR</name>
<sequence length="155" mass="18042">MFSELQNKQSHALEMVQSLFLRLLVSLIRMYGCATRIVEDPSQHRSTMLSLILRQALDYVHADSGNLHTIDELALLVHTSRSHLMREFKRSMGVPLGQYMRSLCLERARLCLIETNDPISVIAERLSFSSIHTFSIFFKRHMGVSPQEYRRRFCK</sequence>
<evidence type="ECO:0000256" key="2">
    <source>
        <dbReference type="ARBA" id="ARBA00023125"/>
    </source>
</evidence>
<dbReference type="Proteomes" id="UP000287224">
    <property type="component" value="Unassembled WGS sequence"/>
</dbReference>
<protein>
    <recommendedName>
        <fullName evidence="4">HTH araC/xylS-type domain-containing protein</fullName>
    </recommendedName>
</protein>
<dbReference type="EMBL" id="BIFQ01000002">
    <property type="protein sequence ID" value="GCE09335.1"/>
    <property type="molecule type" value="Genomic_DNA"/>
</dbReference>
<dbReference type="OrthoDB" id="154358at2"/>
<reference evidence="6" key="1">
    <citation type="submission" date="2018-12" db="EMBL/GenBank/DDBJ databases">
        <title>Tengunoibacter tsumagoiensis gen. nov., sp. nov., Dictyobacter kobayashii sp. nov., D. alpinus sp. nov., and D. joshuensis sp. nov. and description of Dictyobacteraceae fam. nov. within the order Ktedonobacterales isolated from Tengu-no-mugimeshi.</title>
        <authorList>
            <person name="Wang C.M."/>
            <person name="Zheng Y."/>
            <person name="Sakai Y."/>
            <person name="Toyoda A."/>
            <person name="Minakuchi Y."/>
            <person name="Abe K."/>
            <person name="Yokota A."/>
            <person name="Yabe S."/>
        </authorList>
    </citation>
    <scope>NUCLEOTIDE SEQUENCE [LARGE SCALE GENOMIC DNA]</scope>
    <source>
        <strain evidence="6">S-27</strain>
    </source>
</reference>
<keyword evidence="3" id="KW-0804">Transcription</keyword>
<feature type="domain" description="HTH araC/xylS-type" evidence="4">
    <location>
        <begin position="54"/>
        <end position="152"/>
    </location>
</feature>
<dbReference type="PANTHER" id="PTHR46796:SF13">
    <property type="entry name" value="HTH-TYPE TRANSCRIPTIONAL ACTIVATOR RHAS"/>
    <property type="match status" value="1"/>
</dbReference>
<dbReference type="InterPro" id="IPR009057">
    <property type="entry name" value="Homeodomain-like_sf"/>
</dbReference>
<dbReference type="PANTHER" id="PTHR46796">
    <property type="entry name" value="HTH-TYPE TRANSCRIPTIONAL ACTIVATOR RHAS-RELATED"/>
    <property type="match status" value="1"/>
</dbReference>
<dbReference type="Pfam" id="PF12833">
    <property type="entry name" value="HTH_18"/>
    <property type="match status" value="1"/>
</dbReference>
<evidence type="ECO:0000256" key="3">
    <source>
        <dbReference type="ARBA" id="ARBA00023163"/>
    </source>
</evidence>
<dbReference type="SMART" id="SM00342">
    <property type="entry name" value="HTH_ARAC"/>
    <property type="match status" value="1"/>
</dbReference>
<keyword evidence="1" id="KW-0805">Transcription regulation</keyword>
<dbReference type="PROSITE" id="PS01124">
    <property type="entry name" value="HTH_ARAC_FAMILY_2"/>
    <property type="match status" value="1"/>
</dbReference>
<accession>A0A401ZR41</accession>
<dbReference type="RefSeq" id="WP_160146286.1">
    <property type="nucleotide sequence ID" value="NZ_BIFQ01000002.1"/>
</dbReference>
<dbReference type="SUPFAM" id="SSF46689">
    <property type="entry name" value="Homeodomain-like"/>
    <property type="match status" value="2"/>
</dbReference>
<dbReference type="AlphaFoldDB" id="A0A401ZR41"/>